<gene>
    <name evidence="2" type="ORF">E8M01_21465</name>
</gene>
<keyword evidence="3" id="KW-1185">Reference proteome</keyword>
<sequence>MIGRIVVLILVACWGLSAKAAPDAGAPSVDVAPQPGAAAGVPAPAASLPVDVDHPPGARAVDSAKAFLDARFEAAMRAEAALESYFRALQDRSRPLDKGWVAAIAGSGRLERDAPTAQGLRRFLESAGGTTLSPTDRQVLGRYEAELAERLESRRKQAEAWSNMFTLPAGATPRDVRKWAVNFAPAIDWLRQLDDETFERVLVRMAEEIEDPIDVARWKRLLATAFDARQRVRSHEPRTAMRRLAAAGTAIDDVLKGRPDFSGLRPDEQAAVRELLTDALVNAPGRPASMIIQVARLDDVMTPEQVRFLPDKILALASAMWSSLPE</sequence>
<dbReference type="EMBL" id="CP039690">
    <property type="protein sequence ID" value="QCI66570.1"/>
    <property type="molecule type" value="Genomic_DNA"/>
</dbReference>
<name>A0A4D7B827_9HYPH</name>
<feature type="signal peptide" evidence="1">
    <location>
        <begin position="1"/>
        <end position="20"/>
    </location>
</feature>
<keyword evidence="1" id="KW-0732">Signal</keyword>
<dbReference type="Proteomes" id="UP000298781">
    <property type="component" value="Chromosome"/>
</dbReference>
<dbReference type="KEGG" id="pstg:E8M01_21465"/>
<proteinExistence type="predicted"/>
<organism evidence="2 3">
    <name type="scientific">Phreatobacter stygius</name>
    <dbReference type="NCBI Taxonomy" id="1940610"/>
    <lineage>
        <taxon>Bacteria</taxon>
        <taxon>Pseudomonadati</taxon>
        <taxon>Pseudomonadota</taxon>
        <taxon>Alphaproteobacteria</taxon>
        <taxon>Hyphomicrobiales</taxon>
        <taxon>Phreatobacteraceae</taxon>
        <taxon>Phreatobacter</taxon>
    </lineage>
</organism>
<protein>
    <recommendedName>
        <fullName evidence="4">DUF2059 domain-containing protein</fullName>
    </recommendedName>
</protein>
<evidence type="ECO:0000256" key="1">
    <source>
        <dbReference type="SAM" id="SignalP"/>
    </source>
</evidence>
<accession>A0A4D7B827</accession>
<reference evidence="2 3" key="1">
    <citation type="submission" date="2019-04" db="EMBL/GenBank/DDBJ databases">
        <title>Phreatobacter aquaticus sp. nov.</title>
        <authorList>
            <person name="Choi A."/>
        </authorList>
    </citation>
    <scope>NUCLEOTIDE SEQUENCE [LARGE SCALE GENOMIC DNA]</scope>
    <source>
        <strain evidence="2 3">KCTC 52518</strain>
    </source>
</reference>
<dbReference type="RefSeq" id="WP_136962011.1">
    <property type="nucleotide sequence ID" value="NZ_CP039690.1"/>
</dbReference>
<evidence type="ECO:0000313" key="2">
    <source>
        <dbReference type="EMBL" id="QCI66570.1"/>
    </source>
</evidence>
<evidence type="ECO:0008006" key="4">
    <source>
        <dbReference type="Google" id="ProtNLM"/>
    </source>
</evidence>
<dbReference type="OrthoDB" id="9152855at2"/>
<evidence type="ECO:0000313" key="3">
    <source>
        <dbReference type="Proteomes" id="UP000298781"/>
    </source>
</evidence>
<dbReference type="AlphaFoldDB" id="A0A4D7B827"/>
<feature type="chain" id="PRO_5020200251" description="DUF2059 domain-containing protein" evidence="1">
    <location>
        <begin position="21"/>
        <end position="326"/>
    </location>
</feature>